<feature type="transmembrane region" description="Helical" evidence="2">
    <location>
        <begin position="12"/>
        <end position="31"/>
    </location>
</feature>
<protein>
    <submittedName>
        <fullName evidence="3">Uncharacterized protein</fullName>
    </submittedName>
</protein>
<dbReference type="EMBL" id="LR796994">
    <property type="protein sequence ID" value="CAB4180476.1"/>
    <property type="molecule type" value="Genomic_DNA"/>
</dbReference>
<reference evidence="3" key="1">
    <citation type="submission" date="2020-05" db="EMBL/GenBank/DDBJ databases">
        <authorList>
            <person name="Chiriac C."/>
            <person name="Salcher M."/>
            <person name="Ghai R."/>
            <person name="Kavagutti S V."/>
        </authorList>
    </citation>
    <scope>NUCLEOTIDE SEQUENCE</scope>
</reference>
<feature type="region of interest" description="Disordered" evidence="1">
    <location>
        <begin position="114"/>
        <end position="136"/>
    </location>
</feature>
<gene>
    <name evidence="3" type="ORF">UFOVP1040_60</name>
</gene>
<proteinExistence type="predicted"/>
<keyword evidence="2" id="KW-0472">Membrane</keyword>
<name>A0A6J5QDT2_9CAUD</name>
<evidence type="ECO:0000256" key="2">
    <source>
        <dbReference type="SAM" id="Phobius"/>
    </source>
</evidence>
<sequence length="136" mass="14462">MNALLELIPLPVRLIALAVIAAALAWGGWHARGIYEAAQERDALVSRLDKIGEKVDAATKAGDEAAKAIGGIKVVNRTITNEVRHETQTKEVFRDAHCDLPDSTRRLLDAILEGRKPGANPGESPGRVPAVVGAAQ</sequence>
<evidence type="ECO:0000313" key="3">
    <source>
        <dbReference type="EMBL" id="CAB4180476.1"/>
    </source>
</evidence>
<keyword evidence="2" id="KW-1133">Transmembrane helix</keyword>
<organism evidence="3">
    <name type="scientific">uncultured Caudovirales phage</name>
    <dbReference type="NCBI Taxonomy" id="2100421"/>
    <lineage>
        <taxon>Viruses</taxon>
        <taxon>Duplodnaviria</taxon>
        <taxon>Heunggongvirae</taxon>
        <taxon>Uroviricota</taxon>
        <taxon>Caudoviricetes</taxon>
        <taxon>Peduoviridae</taxon>
        <taxon>Maltschvirus</taxon>
        <taxon>Maltschvirus maltsch</taxon>
    </lineage>
</organism>
<keyword evidence="2" id="KW-0812">Transmembrane</keyword>
<evidence type="ECO:0000256" key="1">
    <source>
        <dbReference type="SAM" id="MobiDB-lite"/>
    </source>
</evidence>
<accession>A0A6J5QDT2</accession>